<keyword evidence="2" id="KW-1185">Reference proteome</keyword>
<dbReference type="EMBL" id="OX451736">
    <property type="protein sequence ID" value="CAI8591382.1"/>
    <property type="molecule type" value="Genomic_DNA"/>
</dbReference>
<dbReference type="Proteomes" id="UP001157006">
    <property type="component" value="Chromosome 1L"/>
</dbReference>
<evidence type="ECO:0000313" key="1">
    <source>
        <dbReference type="EMBL" id="CAI8591382.1"/>
    </source>
</evidence>
<accession>A0AAV0Z0Y4</accession>
<organism evidence="1 2">
    <name type="scientific">Vicia faba</name>
    <name type="common">Broad bean</name>
    <name type="synonym">Faba vulgaris</name>
    <dbReference type="NCBI Taxonomy" id="3906"/>
    <lineage>
        <taxon>Eukaryota</taxon>
        <taxon>Viridiplantae</taxon>
        <taxon>Streptophyta</taxon>
        <taxon>Embryophyta</taxon>
        <taxon>Tracheophyta</taxon>
        <taxon>Spermatophyta</taxon>
        <taxon>Magnoliopsida</taxon>
        <taxon>eudicotyledons</taxon>
        <taxon>Gunneridae</taxon>
        <taxon>Pentapetalae</taxon>
        <taxon>rosids</taxon>
        <taxon>fabids</taxon>
        <taxon>Fabales</taxon>
        <taxon>Fabaceae</taxon>
        <taxon>Papilionoideae</taxon>
        <taxon>50 kb inversion clade</taxon>
        <taxon>NPAAA clade</taxon>
        <taxon>Hologalegina</taxon>
        <taxon>IRL clade</taxon>
        <taxon>Fabeae</taxon>
        <taxon>Vicia</taxon>
    </lineage>
</organism>
<gene>
    <name evidence="1" type="ORF">VFH_I485200</name>
</gene>
<proteinExistence type="predicted"/>
<evidence type="ECO:0000313" key="2">
    <source>
        <dbReference type="Proteomes" id="UP001157006"/>
    </source>
</evidence>
<sequence>MEPTTVKQALASPHWLQAMKDEFQALLKNQTWNLVTPPISAKPIGCYPRVASYSTIETTLTDYWGEFEDQVQRVCLLASGRDNYVWSTESEGVFKSEEKLNGWKEKKSSYAGKDILIKVVAQAIPNYVMSVSKIPIIDAIIQNY</sequence>
<name>A0AAV0Z0Y4_VICFA</name>
<protein>
    <submittedName>
        <fullName evidence="1">Uncharacterized protein</fullName>
    </submittedName>
</protein>
<dbReference type="AlphaFoldDB" id="A0AAV0Z0Y4"/>
<reference evidence="1 2" key="1">
    <citation type="submission" date="2023-01" db="EMBL/GenBank/DDBJ databases">
        <authorList>
            <person name="Kreplak J."/>
        </authorList>
    </citation>
    <scope>NUCLEOTIDE SEQUENCE [LARGE SCALE GENOMIC DNA]</scope>
</reference>